<evidence type="ECO:0000313" key="3">
    <source>
        <dbReference type="Proteomes" id="UP000281406"/>
    </source>
</evidence>
<feature type="compositionally biased region" description="Polar residues" evidence="1">
    <location>
        <begin position="31"/>
        <end position="48"/>
    </location>
</feature>
<protein>
    <submittedName>
        <fullName evidence="2">Uncharacterized protein</fullName>
    </submittedName>
</protein>
<dbReference type="EMBL" id="RJVU01038598">
    <property type="protein sequence ID" value="ROL46369.1"/>
    <property type="molecule type" value="Genomic_DNA"/>
</dbReference>
<feature type="compositionally biased region" description="Polar residues" evidence="1">
    <location>
        <begin position="91"/>
        <end position="110"/>
    </location>
</feature>
<feature type="region of interest" description="Disordered" evidence="1">
    <location>
        <begin position="85"/>
        <end position="110"/>
    </location>
</feature>
<organism evidence="2 3">
    <name type="scientific">Anabarilius grahami</name>
    <name type="common">Kanglang fish</name>
    <name type="synonym">Barilius grahami</name>
    <dbReference type="NCBI Taxonomy" id="495550"/>
    <lineage>
        <taxon>Eukaryota</taxon>
        <taxon>Metazoa</taxon>
        <taxon>Chordata</taxon>
        <taxon>Craniata</taxon>
        <taxon>Vertebrata</taxon>
        <taxon>Euteleostomi</taxon>
        <taxon>Actinopterygii</taxon>
        <taxon>Neopterygii</taxon>
        <taxon>Teleostei</taxon>
        <taxon>Ostariophysi</taxon>
        <taxon>Cypriniformes</taxon>
        <taxon>Xenocyprididae</taxon>
        <taxon>Xenocypridinae</taxon>
        <taxon>Xenocypridinae incertae sedis</taxon>
        <taxon>Anabarilius</taxon>
    </lineage>
</organism>
<evidence type="ECO:0000256" key="1">
    <source>
        <dbReference type="SAM" id="MobiDB-lite"/>
    </source>
</evidence>
<feature type="region of interest" description="Disordered" evidence="1">
    <location>
        <begin position="22"/>
        <end position="54"/>
    </location>
</feature>
<name>A0A3N0YJH5_ANAGA</name>
<accession>A0A3N0YJH5</accession>
<dbReference type="AlphaFoldDB" id="A0A3N0YJH5"/>
<comment type="caution">
    <text evidence="2">The sequence shown here is derived from an EMBL/GenBank/DDBJ whole genome shotgun (WGS) entry which is preliminary data.</text>
</comment>
<sequence length="110" mass="12845">MTLKCVPKEEFFDPYTLHPFEALTPEDRIQNNRNNYQDQNPDSPNPSKVRSADRPVHRLTELRIDMNALIQQGIQRQQAKLFRKMEKKATQTKSCYPGTTSYQPYSQGDN</sequence>
<evidence type="ECO:0000313" key="2">
    <source>
        <dbReference type="EMBL" id="ROL46369.1"/>
    </source>
</evidence>
<keyword evidence="3" id="KW-1185">Reference proteome</keyword>
<proteinExistence type="predicted"/>
<reference evidence="2 3" key="1">
    <citation type="submission" date="2018-10" db="EMBL/GenBank/DDBJ databases">
        <title>Genome assembly for a Yunnan-Guizhou Plateau 3E fish, Anabarilius grahami (Regan), and its evolutionary and genetic applications.</title>
        <authorList>
            <person name="Jiang W."/>
        </authorList>
    </citation>
    <scope>NUCLEOTIDE SEQUENCE [LARGE SCALE GENOMIC DNA]</scope>
    <source>
        <strain evidence="2">AG-KIZ</strain>
        <tissue evidence="2">Muscle</tissue>
    </source>
</reference>
<dbReference type="Proteomes" id="UP000281406">
    <property type="component" value="Unassembled WGS sequence"/>
</dbReference>
<gene>
    <name evidence="2" type="ORF">DPX16_22635</name>
</gene>